<dbReference type="PANTHER" id="PTHR37089">
    <property type="entry name" value="PROTEIN U-RELATED"/>
    <property type="match status" value="1"/>
</dbReference>
<protein>
    <submittedName>
        <fullName evidence="2">Spore coat protein U domain-containing protein</fullName>
    </submittedName>
</protein>
<name>A0ABX2P3V1_9PROT</name>
<keyword evidence="2" id="KW-0167">Capsid protein</keyword>
<organism evidence="2 3">
    <name type="scientific">Asaia spathodeae</name>
    <dbReference type="NCBI Taxonomy" id="657016"/>
    <lineage>
        <taxon>Bacteria</taxon>
        <taxon>Pseudomonadati</taxon>
        <taxon>Pseudomonadota</taxon>
        <taxon>Alphaproteobacteria</taxon>
        <taxon>Acetobacterales</taxon>
        <taxon>Acetobacteraceae</taxon>
        <taxon>Asaia</taxon>
    </lineage>
</organism>
<evidence type="ECO:0000313" key="2">
    <source>
        <dbReference type="EMBL" id="NVN46584.1"/>
    </source>
</evidence>
<dbReference type="RefSeq" id="WP_267312472.1">
    <property type="nucleotide sequence ID" value="NZ_JABXXV010000003.1"/>
</dbReference>
<accession>A0ABX2P3V1</accession>
<dbReference type="PANTHER" id="PTHR37089:SF4">
    <property type="entry name" value="EXPORTED PROTEIN"/>
    <property type="match status" value="1"/>
</dbReference>
<dbReference type="Pfam" id="PF05229">
    <property type="entry name" value="SCPU"/>
    <property type="match status" value="1"/>
</dbReference>
<dbReference type="InterPro" id="IPR007893">
    <property type="entry name" value="Spore_coat_U/FanG"/>
</dbReference>
<evidence type="ECO:0000313" key="3">
    <source>
        <dbReference type="Proteomes" id="UP001516351"/>
    </source>
</evidence>
<keyword evidence="2" id="KW-0946">Virion</keyword>
<proteinExistence type="predicted"/>
<evidence type="ECO:0000259" key="1">
    <source>
        <dbReference type="Pfam" id="PF05229"/>
    </source>
</evidence>
<comment type="caution">
    <text evidence="2">The sequence shown here is derived from an EMBL/GenBank/DDBJ whole genome shotgun (WGS) entry which is preliminary data.</text>
</comment>
<sequence length="205" mass="21413">MSQRAQADYEPAARPALRRLATWPVLWKSLTLSVLTPSLCYPLASHAQTSMTGTIKVSMNLTAACSIGETILASGANFGNLDFGSDTTLFDTKDAQVLSGNAGGISMTCSPGISPQLTVTGGSHDMPQNSGGYLHALANGVNTIPYNLYLDAGRSTVLQNNTPVPLVAASTTYTANIYGRVFGGKQASTLPAGEYSDTINVTLSF</sequence>
<dbReference type="InterPro" id="IPR053167">
    <property type="entry name" value="Spore_coat_component"/>
</dbReference>
<gene>
    <name evidence="2" type="ORF">HW542_07130</name>
</gene>
<keyword evidence="3" id="KW-1185">Reference proteome</keyword>
<dbReference type="SMART" id="SM00972">
    <property type="entry name" value="SCPU"/>
    <property type="match status" value="1"/>
</dbReference>
<reference evidence="2 3" key="1">
    <citation type="submission" date="2020-06" db="EMBL/GenBank/DDBJ databases">
        <title>Synonyms of Asaia species.</title>
        <authorList>
            <person name="Sombolestani A."/>
        </authorList>
    </citation>
    <scope>NUCLEOTIDE SEQUENCE [LARGE SCALE GENOMIC DNA]</scope>
    <source>
        <strain evidence="2 3">LMG 27047</strain>
    </source>
</reference>
<feature type="domain" description="Spore coat protein U/FanG" evidence="1">
    <location>
        <begin position="52"/>
        <end position="202"/>
    </location>
</feature>
<dbReference type="Proteomes" id="UP001516351">
    <property type="component" value="Unassembled WGS sequence"/>
</dbReference>
<dbReference type="EMBL" id="JABXXV010000003">
    <property type="protein sequence ID" value="NVN46584.1"/>
    <property type="molecule type" value="Genomic_DNA"/>
</dbReference>